<feature type="domain" description="FAD-binding PCMH-type" evidence="14">
    <location>
        <begin position="77"/>
        <end position="251"/>
    </location>
</feature>
<evidence type="ECO:0000256" key="2">
    <source>
        <dbReference type="ARBA" id="ARBA00004191"/>
    </source>
</evidence>
<dbReference type="Pfam" id="PF08031">
    <property type="entry name" value="BBE"/>
    <property type="match status" value="1"/>
</dbReference>
<protein>
    <recommendedName>
        <fullName evidence="14">FAD-binding PCMH-type domain-containing protein</fullName>
    </recommendedName>
</protein>
<evidence type="ECO:0000256" key="7">
    <source>
        <dbReference type="ARBA" id="ARBA00022729"/>
    </source>
</evidence>
<dbReference type="Gene3D" id="3.40.462.20">
    <property type="match status" value="1"/>
</dbReference>
<dbReference type="PROSITE" id="PS51387">
    <property type="entry name" value="FAD_PCMH"/>
    <property type="match status" value="1"/>
</dbReference>
<evidence type="ECO:0000256" key="6">
    <source>
        <dbReference type="ARBA" id="ARBA00022630"/>
    </source>
</evidence>
<keyword evidence="8" id="KW-0547">Nucleotide-binding</keyword>
<dbReference type="InterPro" id="IPR036318">
    <property type="entry name" value="FAD-bd_PCMH-like_sf"/>
</dbReference>
<evidence type="ECO:0000256" key="10">
    <source>
        <dbReference type="ARBA" id="ARBA00023002"/>
    </source>
</evidence>
<dbReference type="InterPro" id="IPR012951">
    <property type="entry name" value="BBE"/>
</dbReference>
<proteinExistence type="inferred from homology"/>
<dbReference type="GO" id="GO:0016491">
    <property type="term" value="F:oxidoreductase activity"/>
    <property type="evidence" value="ECO:0007669"/>
    <property type="project" value="UniProtKB-KW"/>
</dbReference>
<evidence type="ECO:0000259" key="14">
    <source>
        <dbReference type="PROSITE" id="PS51387"/>
    </source>
</evidence>
<dbReference type="Proteomes" id="UP001165190">
    <property type="component" value="Unassembled WGS sequence"/>
</dbReference>
<feature type="signal peptide" evidence="13">
    <location>
        <begin position="1"/>
        <end position="26"/>
    </location>
</feature>
<keyword evidence="12" id="KW-0325">Glycoprotein</keyword>
<accession>A0A9W7LMU3</accession>
<keyword evidence="11" id="KW-1015">Disulfide bond</keyword>
<keyword evidence="5" id="KW-0964">Secreted</keyword>
<evidence type="ECO:0000256" key="4">
    <source>
        <dbReference type="ARBA" id="ARBA00022512"/>
    </source>
</evidence>
<evidence type="ECO:0000256" key="1">
    <source>
        <dbReference type="ARBA" id="ARBA00001974"/>
    </source>
</evidence>
<dbReference type="InterPro" id="IPR006094">
    <property type="entry name" value="Oxid_FAD_bind_N"/>
</dbReference>
<gene>
    <name evidence="15" type="ORF">HRI_000715000</name>
</gene>
<dbReference type="InterPro" id="IPR016167">
    <property type="entry name" value="FAD-bd_PCMH_sub1"/>
</dbReference>
<evidence type="ECO:0000256" key="13">
    <source>
        <dbReference type="SAM" id="SignalP"/>
    </source>
</evidence>
<dbReference type="Pfam" id="PF01565">
    <property type="entry name" value="FAD_binding_4"/>
    <property type="match status" value="1"/>
</dbReference>
<keyword evidence="9" id="KW-0274">FAD</keyword>
<evidence type="ECO:0000256" key="8">
    <source>
        <dbReference type="ARBA" id="ARBA00022741"/>
    </source>
</evidence>
<name>A0A9W7LMU3_HIBTR</name>
<dbReference type="InterPro" id="IPR016166">
    <property type="entry name" value="FAD-bd_PCMH"/>
</dbReference>
<dbReference type="EMBL" id="BSYR01000008">
    <property type="protein sequence ID" value="GMI70457.1"/>
    <property type="molecule type" value="Genomic_DNA"/>
</dbReference>
<dbReference type="SUPFAM" id="SSF56176">
    <property type="entry name" value="FAD-binding/transporter-associated domain-like"/>
    <property type="match status" value="1"/>
</dbReference>
<evidence type="ECO:0000256" key="9">
    <source>
        <dbReference type="ARBA" id="ARBA00022827"/>
    </source>
</evidence>
<comment type="subcellular location">
    <subcellularLocation>
        <location evidence="2">Secreted</location>
        <location evidence="2">Cell wall</location>
    </subcellularLocation>
</comment>
<evidence type="ECO:0000256" key="11">
    <source>
        <dbReference type="ARBA" id="ARBA00023157"/>
    </source>
</evidence>
<organism evidence="15 16">
    <name type="scientific">Hibiscus trionum</name>
    <name type="common">Flower of an hour</name>
    <dbReference type="NCBI Taxonomy" id="183268"/>
    <lineage>
        <taxon>Eukaryota</taxon>
        <taxon>Viridiplantae</taxon>
        <taxon>Streptophyta</taxon>
        <taxon>Embryophyta</taxon>
        <taxon>Tracheophyta</taxon>
        <taxon>Spermatophyta</taxon>
        <taxon>Magnoliopsida</taxon>
        <taxon>eudicotyledons</taxon>
        <taxon>Gunneridae</taxon>
        <taxon>Pentapetalae</taxon>
        <taxon>rosids</taxon>
        <taxon>malvids</taxon>
        <taxon>Malvales</taxon>
        <taxon>Malvaceae</taxon>
        <taxon>Malvoideae</taxon>
        <taxon>Hibiscus</taxon>
    </lineage>
</organism>
<keyword evidence="6" id="KW-0285">Flavoprotein</keyword>
<dbReference type="GO" id="GO:0071949">
    <property type="term" value="F:FAD binding"/>
    <property type="evidence" value="ECO:0007669"/>
    <property type="project" value="InterPro"/>
</dbReference>
<dbReference type="AlphaFoldDB" id="A0A9W7LMU3"/>
<evidence type="ECO:0000313" key="16">
    <source>
        <dbReference type="Proteomes" id="UP001165190"/>
    </source>
</evidence>
<feature type="chain" id="PRO_5040933943" description="FAD-binding PCMH-type domain-containing protein" evidence="13">
    <location>
        <begin position="27"/>
        <end position="534"/>
    </location>
</feature>
<comment type="caution">
    <text evidence="15">The sequence shown here is derived from an EMBL/GenBank/DDBJ whole genome shotgun (WGS) entry which is preliminary data.</text>
</comment>
<dbReference type="Gene3D" id="3.30.43.10">
    <property type="entry name" value="Uridine Diphospho-n-acetylenolpyruvylglucosamine Reductase, domain 2"/>
    <property type="match status" value="1"/>
</dbReference>
<reference evidence="15" key="1">
    <citation type="submission" date="2023-05" db="EMBL/GenBank/DDBJ databases">
        <title>Genome and transcriptome analyses reveal genes involved in the formation of fine ridges on petal epidermal cells in Hibiscus trionum.</title>
        <authorList>
            <person name="Koshimizu S."/>
            <person name="Masuda S."/>
            <person name="Ishii T."/>
            <person name="Shirasu K."/>
            <person name="Hoshino A."/>
            <person name="Arita M."/>
        </authorList>
    </citation>
    <scope>NUCLEOTIDE SEQUENCE</scope>
    <source>
        <strain evidence="15">Hamamatsu line</strain>
    </source>
</reference>
<dbReference type="OrthoDB" id="415825at2759"/>
<evidence type="ECO:0000256" key="5">
    <source>
        <dbReference type="ARBA" id="ARBA00022525"/>
    </source>
</evidence>
<keyword evidence="16" id="KW-1185">Reference proteome</keyword>
<dbReference type="Gene3D" id="3.30.465.10">
    <property type="match status" value="1"/>
</dbReference>
<comment type="similarity">
    <text evidence="3">Belongs to the oxygen-dependent FAD-linked oxidoreductase family.</text>
</comment>
<evidence type="ECO:0000256" key="3">
    <source>
        <dbReference type="ARBA" id="ARBA00005466"/>
    </source>
</evidence>
<evidence type="ECO:0000313" key="15">
    <source>
        <dbReference type="EMBL" id="GMI70457.1"/>
    </source>
</evidence>
<dbReference type="InterPro" id="IPR016169">
    <property type="entry name" value="FAD-bd_PCMH_sub2"/>
</dbReference>
<comment type="cofactor">
    <cofactor evidence="1">
        <name>FAD</name>
        <dbReference type="ChEBI" id="CHEBI:57692"/>
    </cofactor>
</comment>
<evidence type="ECO:0000256" key="12">
    <source>
        <dbReference type="ARBA" id="ARBA00023180"/>
    </source>
</evidence>
<keyword evidence="7 13" id="KW-0732">Signal</keyword>
<keyword evidence="10" id="KW-0560">Oxidoreductase</keyword>
<dbReference type="PANTHER" id="PTHR32448">
    <property type="entry name" value="OS08G0158400 PROTEIN"/>
    <property type="match status" value="1"/>
</dbReference>
<keyword evidence="4" id="KW-0134">Cell wall</keyword>
<sequence length="534" mass="59689">MKASYCFSMSLFLLIVLISFPWPNSACSHVNDFLDCLHSFPSKDISSISKVVYTQNNASYASVLNSTIQNLRFSTPTTPKPLVIVTPLQTSHIQATIHCSRIYGLQIRIRSGGHDFEGLSYVSQVPFVVLDLVNLRSIEIDVEKKVAWVQSGAIQGEFYYEIAKKSRTLAFPGGICHTVGIGGYLSGGGYGLLLRKYGIAADNVIDAVLIDVKGRILNRKAMGEDVFWGIRGGGGGSFGVVLSWKLKLVSVPKTVTVFNIRKTLEENATELVHQWQTVAPKLPPETFSVVTMRKVSQNGRPTVQASFSSVFLGKSNKLVPLMNARFPELGLKKKDCIEMSWVESLLFIGLIRNKSIEVLLDRSFKSPLNAPSFKTKLDYAKNPIPESAFKTIWSKLLEEDAETAVMGFIAYGGKMDEVPESATPFPHRNGNLFHIAYNVGWSGEENMKTLRYVKWIREFYSLMSAFVSKSPREAYVGYRDNDIGTNDKDTSYGTASVWGRKYFKNNFDKLVHVKMMIDPHNFFKHEQSIPSSFA</sequence>
<dbReference type="FunFam" id="3.30.43.10:FF:000004">
    <property type="entry name" value="Berberine bridge enzyme-like 15"/>
    <property type="match status" value="1"/>
</dbReference>